<accession>A0AAN6UE12</accession>
<feature type="transmembrane region" description="Helical" evidence="7">
    <location>
        <begin position="116"/>
        <end position="137"/>
    </location>
</feature>
<comment type="subcellular location">
    <subcellularLocation>
        <location evidence="1">Membrane</location>
        <topology evidence="1">Multi-pass membrane protein</topology>
    </subcellularLocation>
</comment>
<dbReference type="Proteomes" id="UP001304895">
    <property type="component" value="Unassembled WGS sequence"/>
</dbReference>
<feature type="transmembrane region" description="Helical" evidence="7">
    <location>
        <begin position="79"/>
        <end position="96"/>
    </location>
</feature>
<dbReference type="Pfam" id="PF25129">
    <property type="entry name" value="Pyr4-TMTC"/>
    <property type="match status" value="1"/>
</dbReference>
<proteinExistence type="inferred from homology"/>
<evidence type="ECO:0000256" key="5">
    <source>
        <dbReference type="ARBA" id="ARBA00022989"/>
    </source>
</evidence>
<feature type="transmembrane region" description="Helical" evidence="7">
    <location>
        <begin position="231"/>
        <end position="250"/>
    </location>
</feature>
<comment type="pathway">
    <text evidence="2">Secondary metabolite biosynthesis.</text>
</comment>
<dbReference type="InterPro" id="IPR039020">
    <property type="entry name" value="PaxB-like"/>
</dbReference>
<gene>
    <name evidence="8" type="ORF">BT67DRAFT_436400</name>
</gene>
<evidence type="ECO:0000313" key="8">
    <source>
        <dbReference type="EMBL" id="KAK4131252.1"/>
    </source>
</evidence>
<evidence type="ECO:0000313" key="9">
    <source>
        <dbReference type="Proteomes" id="UP001304895"/>
    </source>
</evidence>
<name>A0AAN6UE12_9PEZI</name>
<evidence type="ECO:0000256" key="7">
    <source>
        <dbReference type="SAM" id="Phobius"/>
    </source>
</evidence>
<comment type="similarity">
    <text evidence="3">Belongs to the paxB family.</text>
</comment>
<evidence type="ECO:0000256" key="4">
    <source>
        <dbReference type="ARBA" id="ARBA00022692"/>
    </source>
</evidence>
<dbReference type="GO" id="GO:0016020">
    <property type="term" value="C:membrane"/>
    <property type="evidence" value="ECO:0007669"/>
    <property type="project" value="UniProtKB-SubCell"/>
</dbReference>
<evidence type="ECO:0000256" key="3">
    <source>
        <dbReference type="ARBA" id="ARBA00006757"/>
    </source>
</evidence>
<feature type="transmembrane region" description="Helical" evidence="7">
    <location>
        <begin position="198"/>
        <end position="219"/>
    </location>
</feature>
<protein>
    <submittedName>
        <fullName evidence="8">Uncharacterized protein</fullName>
    </submittedName>
</protein>
<feature type="transmembrane region" description="Helical" evidence="7">
    <location>
        <begin position="49"/>
        <end position="67"/>
    </location>
</feature>
<feature type="transmembrane region" description="Helical" evidence="7">
    <location>
        <begin position="164"/>
        <end position="186"/>
    </location>
</feature>
<evidence type="ECO:0000256" key="1">
    <source>
        <dbReference type="ARBA" id="ARBA00004141"/>
    </source>
</evidence>
<dbReference type="PANTHER" id="PTHR42038:SF2">
    <property type="entry name" value="TERPENE CYCLASE AUSL"/>
    <property type="match status" value="1"/>
</dbReference>
<keyword evidence="5 7" id="KW-1133">Transmembrane helix</keyword>
<evidence type="ECO:0000256" key="2">
    <source>
        <dbReference type="ARBA" id="ARBA00005179"/>
    </source>
</evidence>
<sequence>MGSLDIPPAHTPRWVVPAHSACLSIAFLLWSAAYVLMTRRALATRSYGMPLLALATNVAWEIVNLFYVCEMPLEQMGLALWLVLDVGLVYTTVRFGPDDWRASSGSPWVGRNIGRVLALLTAAGCVCHGGFSVWWLAVPGRGYGLADKTGKSWGGRDGFDTTEMAFWSSGVSQVVVSVGCLAMLLARGHSGGTGYAIWFCRALGTVVGPVLGYIPMWWYWPEAHGYVGSRLAVFLWGVAIACDLIYPFVLRSVRRSELVLPDGRLAAAGSSRKISPTALRDGKKTT</sequence>
<reference evidence="8" key="2">
    <citation type="submission" date="2023-05" db="EMBL/GenBank/DDBJ databases">
        <authorList>
            <consortium name="Lawrence Berkeley National Laboratory"/>
            <person name="Steindorff A."/>
            <person name="Hensen N."/>
            <person name="Bonometti L."/>
            <person name="Westerberg I."/>
            <person name="Brannstrom I.O."/>
            <person name="Guillou S."/>
            <person name="Cros-Aarteil S."/>
            <person name="Calhoun S."/>
            <person name="Haridas S."/>
            <person name="Kuo A."/>
            <person name="Mondo S."/>
            <person name="Pangilinan J."/>
            <person name="Riley R."/>
            <person name="Labutti K."/>
            <person name="Andreopoulos B."/>
            <person name="Lipzen A."/>
            <person name="Chen C."/>
            <person name="Yanf M."/>
            <person name="Daum C."/>
            <person name="Ng V."/>
            <person name="Clum A."/>
            <person name="Ohm R."/>
            <person name="Martin F."/>
            <person name="Silar P."/>
            <person name="Natvig D."/>
            <person name="Lalanne C."/>
            <person name="Gautier V."/>
            <person name="Ament-Velasquez S.L."/>
            <person name="Kruys A."/>
            <person name="Hutchinson M.I."/>
            <person name="Powell A.J."/>
            <person name="Barry K."/>
            <person name="Miller A.N."/>
            <person name="Grigoriev I.V."/>
            <person name="Debuchy R."/>
            <person name="Gladieux P."/>
            <person name="Thoren M.H."/>
            <person name="Johannesson H."/>
        </authorList>
    </citation>
    <scope>NUCLEOTIDE SEQUENCE</scope>
    <source>
        <strain evidence="8">CBS 123565</strain>
    </source>
</reference>
<evidence type="ECO:0000256" key="6">
    <source>
        <dbReference type="ARBA" id="ARBA00023136"/>
    </source>
</evidence>
<organism evidence="8 9">
    <name type="scientific">Trichocladium antarcticum</name>
    <dbReference type="NCBI Taxonomy" id="1450529"/>
    <lineage>
        <taxon>Eukaryota</taxon>
        <taxon>Fungi</taxon>
        <taxon>Dikarya</taxon>
        <taxon>Ascomycota</taxon>
        <taxon>Pezizomycotina</taxon>
        <taxon>Sordariomycetes</taxon>
        <taxon>Sordariomycetidae</taxon>
        <taxon>Sordariales</taxon>
        <taxon>Chaetomiaceae</taxon>
        <taxon>Trichocladium</taxon>
    </lineage>
</organism>
<dbReference type="PANTHER" id="PTHR42038">
    <property type="match status" value="1"/>
</dbReference>
<keyword evidence="9" id="KW-1185">Reference proteome</keyword>
<comment type="caution">
    <text evidence="8">The sequence shown here is derived from an EMBL/GenBank/DDBJ whole genome shotgun (WGS) entry which is preliminary data.</text>
</comment>
<dbReference type="EMBL" id="MU853426">
    <property type="protein sequence ID" value="KAK4131252.1"/>
    <property type="molecule type" value="Genomic_DNA"/>
</dbReference>
<keyword evidence="4 7" id="KW-0812">Transmembrane</keyword>
<keyword evidence="6 7" id="KW-0472">Membrane</keyword>
<reference evidence="8" key="1">
    <citation type="journal article" date="2023" name="Mol. Phylogenet. Evol.">
        <title>Genome-scale phylogeny and comparative genomics of the fungal order Sordariales.</title>
        <authorList>
            <person name="Hensen N."/>
            <person name="Bonometti L."/>
            <person name="Westerberg I."/>
            <person name="Brannstrom I.O."/>
            <person name="Guillou S."/>
            <person name="Cros-Aarteil S."/>
            <person name="Calhoun S."/>
            <person name="Haridas S."/>
            <person name="Kuo A."/>
            <person name="Mondo S."/>
            <person name="Pangilinan J."/>
            <person name="Riley R."/>
            <person name="LaButti K."/>
            <person name="Andreopoulos B."/>
            <person name="Lipzen A."/>
            <person name="Chen C."/>
            <person name="Yan M."/>
            <person name="Daum C."/>
            <person name="Ng V."/>
            <person name="Clum A."/>
            <person name="Steindorff A."/>
            <person name="Ohm R.A."/>
            <person name="Martin F."/>
            <person name="Silar P."/>
            <person name="Natvig D.O."/>
            <person name="Lalanne C."/>
            <person name="Gautier V."/>
            <person name="Ament-Velasquez S.L."/>
            <person name="Kruys A."/>
            <person name="Hutchinson M.I."/>
            <person name="Powell A.J."/>
            <person name="Barry K."/>
            <person name="Miller A.N."/>
            <person name="Grigoriev I.V."/>
            <person name="Debuchy R."/>
            <person name="Gladieux P."/>
            <person name="Hiltunen Thoren M."/>
            <person name="Johannesson H."/>
        </authorList>
    </citation>
    <scope>NUCLEOTIDE SEQUENCE</scope>
    <source>
        <strain evidence="8">CBS 123565</strain>
    </source>
</reference>
<dbReference type="AlphaFoldDB" id="A0AAN6UE12"/>
<dbReference type="GO" id="GO:0016829">
    <property type="term" value="F:lyase activity"/>
    <property type="evidence" value="ECO:0007669"/>
    <property type="project" value="InterPro"/>
</dbReference>
<feature type="transmembrane region" description="Helical" evidence="7">
    <location>
        <begin position="14"/>
        <end position="37"/>
    </location>
</feature>